<evidence type="ECO:0000313" key="3">
    <source>
        <dbReference type="Proteomes" id="UP000242287"/>
    </source>
</evidence>
<sequence>MQWKLIATDLNAGATIAVKLDILPATVHNPAINRQELWRMMDAGNVDAAPEEPSTSQNTVSPSSTQNFQLHQ</sequence>
<protein>
    <submittedName>
        <fullName evidence="2">Uncharacterized protein</fullName>
    </submittedName>
</protein>
<name>A0A2A9N9M1_9AGAR</name>
<keyword evidence="3" id="KW-1185">Reference proteome</keyword>
<accession>A0A2A9N9M1</accession>
<feature type="region of interest" description="Disordered" evidence="1">
    <location>
        <begin position="43"/>
        <end position="72"/>
    </location>
</feature>
<reference evidence="2 3" key="1">
    <citation type="submission" date="2014-02" db="EMBL/GenBank/DDBJ databases">
        <title>Transposable element dynamics among asymbiotic and ectomycorrhizal Amanita fungi.</title>
        <authorList>
            <consortium name="DOE Joint Genome Institute"/>
            <person name="Hess J."/>
            <person name="Skrede I."/>
            <person name="Wolfe B."/>
            <person name="LaButti K."/>
            <person name="Ohm R.A."/>
            <person name="Grigoriev I.V."/>
            <person name="Pringle A."/>
        </authorList>
    </citation>
    <scope>NUCLEOTIDE SEQUENCE [LARGE SCALE GENOMIC DNA]</scope>
    <source>
        <strain evidence="2 3">SKay4041</strain>
    </source>
</reference>
<evidence type="ECO:0000313" key="2">
    <source>
        <dbReference type="EMBL" id="PFH44877.1"/>
    </source>
</evidence>
<gene>
    <name evidence="2" type="ORF">AMATHDRAFT_10539</name>
</gene>
<dbReference type="EMBL" id="KZ302743">
    <property type="protein sequence ID" value="PFH44877.1"/>
    <property type="molecule type" value="Genomic_DNA"/>
</dbReference>
<organism evidence="2 3">
    <name type="scientific">Amanita thiersii Skay4041</name>
    <dbReference type="NCBI Taxonomy" id="703135"/>
    <lineage>
        <taxon>Eukaryota</taxon>
        <taxon>Fungi</taxon>
        <taxon>Dikarya</taxon>
        <taxon>Basidiomycota</taxon>
        <taxon>Agaricomycotina</taxon>
        <taxon>Agaricomycetes</taxon>
        <taxon>Agaricomycetidae</taxon>
        <taxon>Agaricales</taxon>
        <taxon>Pluteineae</taxon>
        <taxon>Amanitaceae</taxon>
        <taxon>Amanita</taxon>
    </lineage>
</organism>
<proteinExistence type="predicted"/>
<dbReference type="AlphaFoldDB" id="A0A2A9N9M1"/>
<dbReference type="Proteomes" id="UP000242287">
    <property type="component" value="Unassembled WGS sequence"/>
</dbReference>
<feature type="compositionally biased region" description="Polar residues" evidence="1">
    <location>
        <begin position="53"/>
        <end position="72"/>
    </location>
</feature>
<evidence type="ECO:0000256" key="1">
    <source>
        <dbReference type="SAM" id="MobiDB-lite"/>
    </source>
</evidence>